<keyword evidence="2" id="KW-1185">Reference proteome</keyword>
<evidence type="ECO:0000313" key="1">
    <source>
        <dbReference type="EMBL" id="SHG08594.1"/>
    </source>
</evidence>
<organism evidence="1 2">
    <name type="scientific">Jatrophihabitans endophyticus</name>
    <dbReference type="NCBI Taxonomy" id="1206085"/>
    <lineage>
        <taxon>Bacteria</taxon>
        <taxon>Bacillati</taxon>
        <taxon>Actinomycetota</taxon>
        <taxon>Actinomycetes</taxon>
        <taxon>Jatrophihabitantales</taxon>
        <taxon>Jatrophihabitantaceae</taxon>
        <taxon>Jatrophihabitans</taxon>
    </lineage>
</organism>
<dbReference type="RefSeq" id="WP_073387892.1">
    <property type="nucleotide sequence ID" value="NZ_FQVU01000002.1"/>
</dbReference>
<dbReference type="AlphaFoldDB" id="A0A1M5GXZ6"/>
<dbReference type="OrthoDB" id="5118451at2"/>
<reference evidence="1 2" key="1">
    <citation type="submission" date="2016-11" db="EMBL/GenBank/DDBJ databases">
        <authorList>
            <person name="Jaros S."/>
            <person name="Januszkiewicz K."/>
            <person name="Wedrychowicz H."/>
        </authorList>
    </citation>
    <scope>NUCLEOTIDE SEQUENCE [LARGE SCALE GENOMIC DNA]</scope>
    <source>
        <strain evidence="1 2">DSM 45627</strain>
    </source>
</reference>
<dbReference type="EMBL" id="FQVU01000002">
    <property type="protein sequence ID" value="SHG08594.1"/>
    <property type="molecule type" value="Genomic_DNA"/>
</dbReference>
<evidence type="ECO:0000313" key="2">
    <source>
        <dbReference type="Proteomes" id="UP000186132"/>
    </source>
</evidence>
<proteinExistence type="predicted"/>
<dbReference type="STRING" id="1206085.SAMN05443575_1329"/>
<dbReference type="Pfam" id="PF22091">
    <property type="entry name" value="DUF6941"/>
    <property type="match status" value="1"/>
</dbReference>
<sequence length="133" mass="14464">MAELDYAFLAEFASIQPNGTLNVLNASYTSVTVPMLPGQHLLSIAGRVRAQEGEPPNQLTIRVRNAPVFELAMEVPLADSSASRPYDGKVGRLFALTTLIPTPAAGLYEVLVELDGEQVRRLAFDVELQPQAR</sequence>
<name>A0A1M5GXZ6_9ACTN</name>
<gene>
    <name evidence="1" type="ORF">SAMN05443575_1329</name>
</gene>
<dbReference type="Proteomes" id="UP000186132">
    <property type="component" value="Unassembled WGS sequence"/>
</dbReference>
<accession>A0A1M5GXZ6</accession>
<protein>
    <submittedName>
        <fullName evidence="1">Uncharacterized protein</fullName>
    </submittedName>
</protein>
<dbReference type="InterPro" id="IPR054221">
    <property type="entry name" value="DUF6941"/>
</dbReference>